<dbReference type="HOGENOM" id="CLU_203935_1_1_9"/>
<dbReference type="Proteomes" id="UP000032633">
    <property type="component" value="Chromosome"/>
</dbReference>
<evidence type="ECO:0000313" key="2">
    <source>
        <dbReference type="Proteomes" id="UP000032633"/>
    </source>
</evidence>
<dbReference type="OrthoDB" id="1955035at2"/>
<dbReference type="RefSeq" id="WP_045672614.1">
    <property type="nucleotide sequence ID" value="NZ_CP011058.1"/>
</dbReference>
<accession>A0A0D5NPG6</accession>
<sequence>MARIVAVVTSDGGKVAGGVPVFIEKDPAGMEQTAFLLEKIMDANAHDLKNGSIVIVNHKLAPP</sequence>
<protein>
    <submittedName>
        <fullName evidence="1">Uncharacterized protein</fullName>
    </submittedName>
</protein>
<dbReference type="KEGG" id="pbj:VN24_24835"/>
<dbReference type="AlphaFoldDB" id="A0A0D5NPG6"/>
<keyword evidence="2" id="KW-1185">Reference proteome</keyword>
<dbReference type="STRING" id="1126833.VN24_24835"/>
<dbReference type="PATRIC" id="fig|1126833.4.peg.5460"/>
<evidence type="ECO:0000313" key="1">
    <source>
        <dbReference type="EMBL" id="AJY77189.1"/>
    </source>
</evidence>
<gene>
    <name evidence="1" type="ORF">VN24_24835</name>
</gene>
<reference evidence="2" key="2">
    <citation type="submission" date="2015-03" db="EMBL/GenBank/DDBJ databases">
        <title>Genome sequence of Paenibacillus beijingensis strain DSM 24997T.</title>
        <authorList>
            <person name="Kwak Y."/>
            <person name="Shin J.-H."/>
        </authorList>
    </citation>
    <scope>NUCLEOTIDE SEQUENCE [LARGE SCALE GENOMIC DNA]</scope>
    <source>
        <strain evidence="2">DSM 24997</strain>
    </source>
</reference>
<reference evidence="1 2" key="1">
    <citation type="journal article" date="2015" name="J. Biotechnol.">
        <title>Complete genome sequence of Paenibacillus beijingensis 7188(T) (=DSM 24997(T)), a novel rhizobacterium from jujube garden soil.</title>
        <authorList>
            <person name="Kwak Y."/>
            <person name="Shin J.H."/>
        </authorList>
    </citation>
    <scope>NUCLEOTIDE SEQUENCE [LARGE SCALE GENOMIC DNA]</scope>
    <source>
        <strain evidence="1 2">DSM 24997</strain>
    </source>
</reference>
<organism evidence="1 2">
    <name type="scientific">Paenibacillus beijingensis</name>
    <dbReference type="NCBI Taxonomy" id="1126833"/>
    <lineage>
        <taxon>Bacteria</taxon>
        <taxon>Bacillati</taxon>
        <taxon>Bacillota</taxon>
        <taxon>Bacilli</taxon>
        <taxon>Bacillales</taxon>
        <taxon>Paenibacillaceae</taxon>
        <taxon>Paenibacillus</taxon>
    </lineage>
</organism>
<name>A0A0D5NPG6_9BACL</name>
<dbReference type="Pfam" id="PF21835">
    <property type="entry name" value="YIEGIA_cap"/>
    <property type="match status" value="1"/>
</dbReference>
<dbReference type="EMBL" id="CP011058">
    <property type="protein sequence ID" value="AJY77189.1"/>
    <property type="molecule type" value="Genomic_DNA"/>
</dbReference>
<dbReference type="InterPro" id="IPR054055">
    <property type="entry name" value="YpzH"/>
</dbReference>
<proteinExistence type="predicted"/>